<evidence type="ECO:0000259" key="1">
    <source>
        <dbReference type="Pfam" id="PF10551"/>
    </source>
</evidence>
<accession>A0A8K0CHP5</accession>
<reference evidence="2" key="1">
    <citation type="submission" date="2019-08" db="EMBL/GenBank/DDBJ databases">
        <title>The genome of the North American firefly Photinus pyralis.</title>
        <authorList>
            <consortium name="Photinus pyralis genome working group"/>
            <person name="Fallon T.R."/>
            <person name="Sander Lower S.E."/>
            <person name="Weng J.-K."/>
        </authorList>
    </citation>
    <scope>NUCLEOTIDE SEQUENCE</scope>
    <source>
        <strain evidence="2">TRF0915ILg1</strain>
        <tissue evidence="2">Whole body</tissue>
    </source>
</reference>
<protein>
    <recommendedName>
        <fullName evidence="1">MULE transposase domain-containing protein</fullName>
    </recommendedName>
</protein>
<sequence length="159" mass="17536">MQDGEVIKQLNFHSHDVFAVNVEVATVENPAQVINECLGNLSQACQAPVTSQDFVYVVMAKKLGGVHPVLYALLPNKQRRTYVQMFQAIKGLLPNLNPACITCDIEQAAIAAMSECFPEVTIIECFFHLAKNMKKSLVEMGFTALYNDDPGKFVLVTVS</sequence>
<evidence type="ECO:0000313" key="2">
    <source>
        <dbReference type="EMBL" id="KAF2884050.1"/>
    </source>
</evidence>
<organism evidence="2 3">
    <name type="scientific">Ignelater luminosus</name>
    <name type="common">Cucubano</name>
    <name type="synonym">Pyrophorus luminosus</name>
    <dbReference type="NCBI Taxonomy" id="2038154"/>
    <lineage>
        <taxon>Eukaryota</taxon>
        <taxon>Metazoa</taxon>
        <taxon>Ecdysozoa</taxon>
        <taxon>Arthropoda</taxon>
        <taxon>Hexapoda</taxon>
        <taxon>Insecta</taxon>
        <taxon>Pterygota</taxon>
        <taxon>Neoptera</taxon>
        <taxon>Endopterygota</taxon>
        <taxon>Coleoptera</taxon>
        <taxon>Polyphaga</taxon>
        <taxon>Elateriformia</taxon>
        <taxon>Elateroidea</taxon>
        <taxon>Elateridae</taxon>
        <taxon>Agrypninae</taxon>
        <taxon>Pyrophorini</taxon>
        <taxon>Ignelater</taxon>
    </lineage>
</organism>
<comment type="caution">
    <text evidence="2">The sequence shown here is derived from an EMBL/GenBank/DDBJ whole genome shotgun (WGS) entry which is preliminary data.</text>
</comment>
<dbReference type="OrthoDB" id="10029846at2759"/>
<dbReference type="Proteomes" id="UP000801492">
    <property type="component" value="Unassembled WGS sequence"/>
</dbReference>
<evidence type="ECO:0000313" key="3">
    <source>
        <dbReference type="Proteomes" id="UP000801492"/>
    </source>
</evidence>
<gene>
    <name evidence="2" type="ORF">ILUMI_22168</name>
</gene>
<name>A0A8K0CHP5_IGNLU</name>
<feature type="domain" description="MULE transposase" evidence="1">
    <location>
        <begin position="53"/>
        <end position="132"/>
    </location>
</feature>
<keyword evidence="3" id="KW-1185">Reference proteome</keyword>
<proteinExistence type="predicted"/>
<dbReference type="EMBL" id="VTPC01090244">
    <property type="protein sequence ID" value="KAF2884050.1"/>
    <property type="molecule type" value="Genomic_DNA"/>
</dbReference>
<dbReference type="AlphaFoldDB" id="A0A8K0CHP5"/>
<dbReference type="Pfam" id="PF10551">
    <property type="entry name" value="MULE"/>
    <property type="match status" value="1"/>
</dbReference>
<dbReference type="InterPro" id="IPR018289">
    <property type="entry name" value="MULE_transposase_dom"/>
</dbReference>